<gene>
    <name evidence="1" type="ORF">L484_006272</name>
</gene>
<dbReference type="Proteomes" id="UP000030645">
    <property type="component" value="Unassembled WGS sequence"/>
</dbReference>
<accession>W9QU81</accession>
<dbReference type="EMBL" id="KE344189">
    <property type="protein sequence ID" value="EXB54524.1"/>
    <property type="molecule type" value="Genomic_DNA"/>
</dbReference>
<organism evidence="1 2">
    <name type="scientific">Morus notabilis</name>
    <dbReference type="NCBI Taxonomy" id="981085"/>
    <lineage>
        <taxon>Eukaryota</taxon>
        <taxon>Viridiplantae</taxon>
        <taxon>Streptophyta</taxon>
        <taxon>Embryophyta</taxon>
        <taxon>Tracheophyta</taxon>
        <taxon>Spermatophyta</taxon>
        <taxon>Magnoliopsida</taxon>
        <taxon>eudicotyledons</taxon>
        <taxon>Gunneridae</taxon>
        <taxon>Pentapetalae</taxon>
        <taxon>rosids</taxon>
        <taxon>fabids</taxon>
        <taxon>Rosales</taxon>
        <taxon>Moraceae</taxon>
        <taxon>Moreae</taxon>
        <taxon>Morus</taxon>
    </lineage>
</organism>
<proteinExistence type="predicted"/>
<protein>
    <submittedName>
        <fullName evidence="1">Uncharacterized protein</fullName>
    </submittedName>
</protein>
<reference evidence="2" key="1">
    <citation type="submission" date="2013-01" db="EMBL/GenBank/DDBJ databases">
        <title>Draft Genome Sequence of a Mulberry Tree, Morus notabilis C.K. Schneid.</title>
        <authorList>
            <person name="He N."/>
            <person name="Zhao S."/>
        </authorList>
    </citation>
    <scope>NUCLEOTIDE SEQUENCE</scope>
</reference>
<evidence type="ECO:0000313" key="1">
    <source>
        <dbReference type="EMBL" id="EXB54524.1"/>
    </source>
</evidence>
<sequence>MKTRGRSGIFQGVSGERFQRVFQGYSRGVVAGIFRREKGGKKEFNRGLFKGDSARVLELAQRDYCWEWLIPGGEIICKVRPLGFTLVSSFLLS</sequence>
<name>W9QU81_9ROSA</name>
<evidence type="ECO:0000313" key="2">
    <source>
        <dbReference type="Proteomes" id="UP000030645"/>
    </source>
</evidence>
<dbReference type="AlphaFoldDB" id="W9QU81"/>
<keyword evidence="2" id="KW-1185">Reference proteome</keyword>